<gene>
    <name evidence="1" type="ORF">DARMORV10_A01P15840.1</name>
</gene>
<name>A0A816XQH3_BRANA</name>
<accession>A0A816XQH3</accession>
<dbReference type="AlphaFoldDB" id="A0A816XQH3"/>
<reference evidence="1" key="1">
    <citation type="submission" date="2021-01" db="EMBL/GenBank/DDBJ databases">
        <authorList>
            <consortium name="Genoscope - CEA"/>
            <person name="William W."/>
        </authorList>
    </citation>
    <scope>NUCLEOTIDE SEQUENCE</scope>
</reference>
<sequence>MTHASHELTRRRHCNINQDLRWEVVETQNIVFARARQNWLGFFIMYARALTLVSTALGTIEFIGKATPSLAGKPETSYGHYNTCGGEEIKSYRRTADTTRISSIF</sequence>
<organism evidence="1">
    <name type="scientific">Brassica napus</name>
    <name type="common">Rape</name>
    <dbReference type="NCBI Taxonomy" id="3708"/>
    <lineage>
        <taxon>Eukaryota</taxon>
        <taxon>Viridiplantae</taxon>
        <taxon>Streptophyta</taxon>
        <taxon>Embryophyta</taxon>
        <taxon>Tracheophyta</taxon>
        <taxon>Spermatophyta</taxon>
        <taxon>Magnoliopsida</taxon>
        <taxon>eudicotyledons</taxon>
        <taxon>Gunneridae</taxon>
        <taxon>Pentapetalae</taxon>
        <taxon>rosids</taxon>
        <taxon>malvids</taxon>
        <taxon>Brassicales</taxon>
        <taxon>Brassicaceae</taxon>
        <taxon>Brassiceae</taxon>
        <taxon>Brassica</taxon>
    </lineage>
</organism>
<protein>
    <submittedName>
        <fullName evidence="1">(rape) hypothetical protein</fullName>
    </submittedName>
</protein>
<dbReference type="Proteomes" id="UP001295469">
    <property type="component" value="Chromosome A01"/>
</dbReference>
<proteinExistence type="predicted"/>
<evidence type="ECO:0000313" key="1">
    <source>
        <dbReference type="EMBL" id="CAF2149631.1"/>
    </source>
</evidence>
<dbReference type="EMBL" id="HG994355">
    <property type="protein sequence ID" value="CAF2149631.1"/>
    <property type="molecule type" value="Genomic_DNA"/>
</dbReference>